<dbReference type="Pfam" id="PF00171">
    <property type="entry name" value="Aldedh"/>
    <property type="match status" value="1"/>
</dbReference>
<feature type="domain" description="Aldehyde dehydrogenase" evidence="5">
    <location>
        <begin position="25"/>
        <end position="485"/>
    </location>
</feature>
<dbReference type="GO" id="GO:0006210">
    <property type="term" value="P:thymine catabolic process"/>
    <property type="evidence" value="ECO:0007669"/>
    <property type="project" value="TreeGrafter"/>
</dbReference>
<evidence type="ECO:0000259" key="5">
    <source>
        <dbReference type="Pfam" id="PF00171"/>
    </source>
</evidence>
<accession>A0A2K9LHG2</accession>
<dbReference type="PANTHER" id="PTHR43866">
    <property type="entry name" value="MALONATE-SEMIALDEHYDE DEHYDROGENASE"/>
    <property type="match status" value="1"/>
</dbReference>
<dbReference type="FunFam" id="3.40.309.10:FF:000002">
    <property type="entry name" value="Methylmalonate-semialdehyde dehydrogenase (Acylating)"/>
    <property type="match status" value="1"/>
</dbReference>
<organism evidence="6 7">
    <name type="scientific">Ketobacter alkanivorans</name>
    <dbReference type="NCBI Taxonomy" id="1917421"/>
    <lineage>
        <taxon>Bacteria</taxon>
        <taxon>Pseudomonadati</taxon>
        <taxon>Pseudomonadota</taxon>
        <taxon>Gammaproteobacteria</taxon>
        <taxon>Pseudomonadales</taxon>
        <taxon>Ketobacteraceae</taxon>
        <taxon>Ketobacter</taxon>
    </lineage>
</organism>
<keyword evidence="4" id="KW-0520">NAD</keyword>
<dbReference type="GO" id="GO:0006574">
    <property type="term" value="P:L-valine catabolic process"/>
    <property type="evidence" value="ECO:0007669"/>
    <property type="project" value="TreeGrafter"/>
</dbReference>
<dbReference type="FunFam" id="3.40.605.10:FF:000003">
    <property type="entry name" value="Methylmalonate-semialdehyde dehydrogenase [acylating]"/>
    <property type="match status" value="1"/>
</dbReference>
<reference evidence="7" key="1">
    <citation type="submission" date="2017-08" db="EMBL/GenBank/DDBJ databases">
        <title>Direct submision.</title>
        <authorList>
            <person name="Kim S.-J."/>
            <person name="Rhee S.-K."/>
        </authorList>
    </citation>
    <scope>NUCLEOTIDE SEQUENCE [LARGE SCALE GENOMIC DNA]</scope>
    <source>
        <strain evidence="7">GI5</strain>
    </source>
</reference>
<dbReference type="AlphaFoldDB" id="A0A2K9LHG2"/>
<dbReference type="NCBIfam" id="TIGR01722">
    <property type="entry name" value="MMSDH"/>
    <property type="match status" value="1"/>
</dbReference>
<protein>
    <recommendedName>
        <fullName evidence="2">methylmalonate-semialdehyde dehydrogenase (CoA acylating)</fullName>
        <ecNumber evidence="2">1.2.1.27</ecNumber>
    </recommendedName>
</protein>
<dbReference type="InterPro" id="IPR015590">
    <property type="entry name" value="Aldehyde_DH_dom"/>
</dbReference>
<evidence type="ECO:0000256" key="2">
    <source>
        <dbReference type="ARBA" id="ARBA00013048"/>
    </source>
</evidence>
<dbReference type="SUPFAM" id="SSF53720">
    <property type="entry name" value="ALDH-like"/>
    <property type="match status" value="1"/>
</dbReference>
<dbReference type="RefSeq" id="WP_101893145.1">
    <property type="nucleotide sequence ID" value="NZ_CP022684.1"/>
</dbReference>
<gene>
    <name evidence="6" type="primary">mmsA</name>
    <name evidence="6" type="ORF">Kalk_04950</name>
</gene>
<dbReference type="InterPro" id="IPR010061">
    <property type="entry name" value="MeMal-semiAld_DH"/>
</dbReference>
<dbReference type="EC" id="1.2.1.27" evidence="2"/>
<dbReference type="Gene3D" id="3.40.605.10">
    <property type="entry name" value="Aldehyde Dehydrogenase, Chain A, domain 1"/>
    <property type="match status" value="1"/>
</dbReference>
<evidence type="ECO:0000256" key="4">
    <source>
        <dbReference type="ARBA" id="ARBA00023027"/>
    </source>
</evidence>
<name>A0A2K9LHG2_9GAMM</name>
<dbReference type="OrthoDB" id="9812625at2"/>
<proteinExistence type="inferred from homology"/>
<dbReference type="EMBL" id="CP022684">
    <property type="protein sequence ID" value="AUM11806.1"/>
    <property type="molecule type" value="Genomic_DNA"/>
</dbReference>
<keyword evidence="7" id="KW-1185">Reference proteome</keyword>
<dbReference type="PANTHER" id="PTHR43866:SF3">
    <property type="entry name" value="METHYLMALONATE-SEMIALDEHYDE DEHYDROGENASE [ACYLATING], MITOCHONDRIAL"/>
    <property type="match status" value="1"/>
</dbReference>
<dbReference type="KEGG" id="kak:Kalk_04950"/>
<comment type="similarity">
    <text evidence="1">Belongs to the aldehyde dehydrogenase family.</text>
</comment>
<sequence length="506" mass="54556">MTHPNSDSAPVKVQQLINGEFQCSASKDWIDVTNPATQEVIAQVPCATADEVQQAIASAKAAFKVWRDTPVPARARVMLQYQALLKEHHDELAEILAQETGKTFEDAKGDVWRGIEVVEHAANIPSLLMGETVENVANGIDTYSYTQPLGVCAGITPFNFPAMIPLWMFPLAIACGNAFILKPSEQDPMTPMRLAELFIEAGAPKDVLQVIHGRKEQVDALLTDPEIKAISFVGSVPVGQYIYQTGTANMKRVQAFAGAKNHMVVMPDANKQQVVNNIVGASCGAAGQRCMAISVAVLVGDARAWVDDIKEALAGIRPGAWNDKQAAYGPIISPQAKQRVLSLIAKGKEEGATCLLDGSDCVVEGFPDGNWVGPTLFADVTPQMSIYSEEVFGPVLCVIGVDSLEEAIALINEHPCGNGTSIFTASGAAARKYQHEIEVGQVGINVPIPVPLPFFSFTGWKASFYGDQHAYGKQAIRFYTETKTITARWFESDIAASGPNMTIHLK</sequence>
<dbReference type="Gene3D" id="3.40.309.10">
    <property type="entry name" value="Aldehyde Dehydrogenase, Chain A, domain 2"/>
    <property type="match status" value="1"/>
</dbReference>
<evidence type="ECO:0000313" key="7">
    <source>
        <dbReference type="Proteomes" id="UP000235116"/>
    </source>
</evidence>
<dbReference type="GO" id="GO:0004491">
    <property type="term" value="F:methylmalonate-semialdehyde dehydrogenase (acylating, NAD) activity"/>
    <property type="evidence" value="ECO:0007669"/>
    <property type="project" value="UniProtKB-EC"/>
</dbReference>
<evidence type="ECO:0000256" key="1">
    <source>
        <dbReference type="ARBA" id="ARBA00009986"/>
    </source>
</evidence>
<dbReference type="InterPro" id="IPR016161">
    <property type="entry name" value="Ald_DH/histidinol_DH"/>
</dbReference>
<dbReference type="InterPro" id="IPR016162">
    <property type="entry name" value="Ald_DH_N"/>
</dbReference>
<dbReference type="CDD" id="cd07085">
    <property type="entry name" value="ALDH_F6_MMSDH"/>
    <property type="match status" value="1"/>
</dbReference>
<dbReference type="InterPro" id="IPR016163">
    <property type="entry name" value="Ald_DH_C"/>
</dbReference>
<dbReference type="Proteomes" id="UP000235116">
    <property type="component" value="Chromosome"/>
</dbReference>
<evidence type="ECO:0000313" key="6">
    <source>
        <dbReference type="EMBL" id="AUM11806.1"/>
    </source>
</evidence>
<evidence type="ECO:0000256" key="3">
    <source>
        <dbReference type="ARBA" id="ARBA00023002"/>
    </source>
</evidence>
<keyword evidence="3" id="KW-0560">Oxidoreductase</keyword>